<dbReference type="RefSeq" id="XP_066929066.1">
    <property type="nucleotide sequence ID" value="XM_067072965.1"/>
</dbReference>
<name>A0A7M5XIJ5_9CNID</name>
<evidence type="ECO:0000256" key="2">
    <source>
        <dbReference type="ARBA" id="ARBA00007243"/>
    </source>
</evidence>
<evidence type="ECO:0000259" key="12">
    <source>
        <dbReference type="PROSITE" id="PS50102"/>
    </source>
</evidence>
<accession>A0A7M5XIJ5</accession>
<keyword evidence="7" id="KW-0508">mRNA splicing</keyword>
<dbReference type="CDD" id="cd12246">
    <property type="entry name" value="RRM1_U1A_like"/>
    <property type="match status" value="1"/>
</dbReference>
<sequence>MEGQVSQTIYINNLNEKIKQEEVKKSLEAMFSQFGTILDVVAMKTLKMKGQAFVVFKDASSATQAMRSMQGFPFHDKPLRIAYAKSKSDVVAKMDNTFVPRDKKKRKAEEAKKKLQAIAAKQAKMQNQFNPMMQPGVNPYQAMGQPQQQQMPAVEPPPNHILFLSNLPNETTQLMLSMLFQQVPGYREARLVNGRHDIAFVEFENADQAKRAKEQLNGYKISPSHPMVITYAKK</sequence>
<dbReference type="InterPro" id="IPR035979">
    <property type="entry name" value="RBD_domain_sf"/>
</dbReference>
<evidence type="ECO:0000256" key="8">
    <source>
        <dbReference type="ARBA" id="ARBA00023242"/>
    </source>
</evidence>
<keyword evidence="14" id="KW-1185">Reference proteome</keyword>
<keyword evidence="4" id="KW-0747">Spliceosome</keyword>
<dbReference type="FunFam" id="3.30.70.330:FF:000029">
    <property type="entry name" value="U2 small nuclear ribonucleoprotein B"/>
    <property type="match status" value="1"/>
</dbReference>
<keyword evidence="6 10" id="KW-0694">RNA-binding</keyword>
<dbReference type="Pfam" id="PF00076">
    <property type="entry name" value="RRM_1"/>
    <property type="match status" value="2"/>
</dbReference>
<evidence type="ECO:0000256" key="7">
    <source>
        <dbReference type="ARBA" id="ARBA00023187"/>
    </source>
</evidence>
<dbReference type="Proteomes" id="UP000594262">
    <property type="component" value="Unplaced"/>
</dbReference>
<keyword evidence="11" id="KW-0175">Coiled coil</keyword>
<dbReference type="SUPFAM" id="SSF54928">
    <property type="entry name" value="RNA-binding domain, RBD"/>
    <property type="match status" value="1"/>
</dbReference>
<protein>
    <recommendedName>
        <fullName evidence="12">RRM domain-containing protein</fullName>
    </recommendedName>
</protein>
<evidence type="ECO:0000256" key="4">
    <source>
        <dbReference type="ARBA" id="ARBA00022728"/>
    </source>
</evidence>
<comment type="similarity">
    <text evidence="2">Belongs to the RRM U1 A/B'' family.</text>
</comment>
<dbReference type="InterPro" id="IPR012677">
    <property type="entry name" value="Nucleotide-bd_a/b_plait_sf"/>
</dbReference>
<evidence type="ECO:0000256" key="1">
    <source>
        <dbReference type="ARBA" id="ARBA00004123"/>
    </source>
</evidence>
<evidence type="ECO:0000256" key="5">
    <source>
        <dbReference type="ARBA" id="ARBA00022737"/>
    </source>
</evidence>
<dbReference type="EnsemblMetazoa" id="CLYHEMT023831.2">
    <property type="protein sequence ID" value="CLYHEMP023831.2"/>
    <property type="gene ID" value="CLYHEMG023831"/>
</dbReference>
<evidence type="ECO:0000256" key="10">
    <source>
        <dbReference type="PROSITE-ProRule" id="PRU00176"/>
    </source>
</evidence>
<evidence type="ECO:0000256" key="9">
    <source>
        <dbReference type="ARBA" id="ARBA00023274"/>
    </source>
</evidence>
<dbReference type="GO" id="GO:0008380">
    <property type="term" value="P:RNA splicing"/>
    <property type="evidence" value="ECO:0007669"/>
    <property type="project" value="UniProtKB-KW"/>
</dbReference>
<proteinExistence type="inferred from homology"/>
<dbReference type="GeneID" id="136816627"/>
<evidence type="ECO:0000256" key="11">
    <source>
        <dbReference type="SAM" id="Coils"/>
    </source>
</evidence>
<dbReference type="PROSITE" id="PS50102">
    <property type="entry name" value="RRM"/>
    <property type="match status" value="2"/>
</dbReference>
<dbReference type="OrthoDB" id="277802at2759"/>
<dbReference type="InterPro" id="IPR000504">
    <property type="entry name" value="RRM_dom"/>
</dbReference>
<organism evidence="13 14">
    <name type="scientific">Clytia hemisphaerica</name>
    <dbReference type="NCBI Taxonomy" id="252671"/>
    <lineage>
        <taxon>Eukaryota</taxon>
        <taxon>Metazoa</taxon>
        <taxon>Cnidaria</taxon>
        <taxon>Hydrozoa</taxon>
        <taxon>Hydroidolina</taxon>
        <taxon>Leptothecata</taxon>
        <taxon>Obeliida</taxon>
        <taxon>Clytiidae</taxon>
        <taxon>Clytia</taxon>
    </lineage>
</organism>
<feature type="domain" description="RRM" evidence="12">
    <location>
        <begin position="160"/>
        <end position="234"/>
    </location>
</feature>
<dbReference type="SMART" id="SM00360">
    <property type="entry name" value="RRM"/>
    <property type="match status" value="2"/>
</dbReference>
<evidence type="ECO:0000313" key="13">
    <source>
        <dbReference type="EnsemblMetazoa" id="CLYHEMP023831.2"/>
    </source>
</evidence>
<feature type="coiled-coil region" evidence="11">
    <location>
        <begin position="101"/>
        <end position="128"/>
    </location>
</feature>
<evidence type="ECO:0000313" key="14">
    <source>
        <dbReference type="Proteomes" id="UP000594262"/>
    </source>
</evidence>
<dbReference type="FunFam" id="3.30.70.330:FF:000039">
    <property type="entry name" value="U1 small nuclear ribonucleoprotein A"/>
    <property type="match status" value="1"/>
</dbReference>
<dbReference type="PANTHER" id="PTHR10501">
    <property type="entry name" value="U1 SMALL NUCLEAR RIBONUCLEOPROTEIN A/U2 SMALL NUCLEAR RIBONUCLEOPROTEIN B"/>
    <property type="match status" value="1"/>
</dbReference>
<dbReference type="GO" id="GO:0003723">
    <property type="term" value="F:RNA binding"/>
    <property type="evidence" value="ECO:0007669"/>
    <property type="project" value="UniProtKB-UniRule"/>
</dbReference>
<keyword evidence="9" id="KW-0687">Ribonucleoprotein</keyword>
<keyword evidence="8" id="KW-0539">Nucleus</keyword>
<comment type="subcellular location">
    <subcellularLocation>
        <location evidence="1">Nucleus</location>
    </subcellularLocation>
</comment>
<dbReference type="GO" id="GO:0005681">
    <property type="term" value="C:spliceosomal complex"/>
    <property type="evidence" value="ECO:0007669"/>
    <property type="project" value="UniProtKB-KW"/>
</dbReference>
<dbReference type="GO" id="GO:0006397">
    <property type="term" value="P:mRNA processing"/>
    <property type="evidence" value="ECO:0007669"/>
    <property type="project" value="UniProtKB-KW"/>
</dbReference>
<feature type="domain" description="RRM" evidence="12">
    <location>
        <begin position="7"/>
        <end position="86"/>
    </location>
</feature>
<keyword evidence="5" id="KW-0677">Repeat</keyword>
<dbReference type="AlphaFoldDB" id="A0A7M5XIJ5"/>
<dbReference type="GO" id="GO:0030532">
    <property type="term" value="C:small nuclear ribonucleoprotein complex"/>
    <property type="evidence" value="ECO:0007669"/>
    <property type="project" value="UniProtKB-ARBA"/>
</dbReference>
<keyword evidence="3" id="KW-0507">mRNA processing</keyword>
<evidence type="ECO:0000256" key="3">
    <source>
        <dbReference type="ARBA" id="ARBA00022664"/>
    </source>
</evidence>
<reference evidence="13" key="1">
    <citation type="submission" date="2021-01" db="UniProtKB">
        <authorList>
            <consortium name="EnsemblMetazoa"/>
        </authorList>
    </citation>
    <scope>IDENTIFICATION</scope>
</reference>
<evidence type="ECO:0000256" key="6">
    <source>
        <dbReference type="ARBA" id="ARBA00022884"/>
    </source>
</evidence>
<dbReference type="Gene3D" id="3.30.70.330">
    <property type="match status" value="2"/>
</dbReference>